<proteinExistence type="predicted"/>
<evidence type="ECO:0000313" key="2">
    <source>
        <dbReference type="EMBL" id="SVD33924.1"/>
    </source>
</evidence>
<protein>
    <submittedName>
        <fullName evidence="2">Uncharacterized protein</fullName>
    </submittedName>
</protein>
<dbReference type="AlphaFoldDB" id="A0A382UI08"/>
<feature type="compositionally biased region" description="Basic and acidic residues" evidence="1">
    <location>
        <begin position="1"/>
        <end position="15"/>
    </location>
</feature>
<feature type="non-terminal residue" evidence="2">
    <location>
        <position position="51"/>
    </location>
</feature>
<feature type="region of interest" description="Disordered" evidence="1">
    <location>
        <begin position="1"/>
        <end position="51"/>
    </location>
</feature>
<evidence type="ECO:0000256" key="1">
    <source>
        <dbReference type="SAM" id="MobiDB-lite"/>
    </source>
</evidence>
<name>A0A382UI08_9ZZZZ</name>
<organism evidence="2">
    <name type="scientific">marine metagenome</name>
    <dbReference type="NCBI Taxonomy" id="408172"/>
    <lineage>
        <taxon>unclassified sequences</taxon>
        <taxon>metagenomes</taxon>
        <taxon>ecological metagenomes</taxon>
    </lineage>
</organism>
<feature type="compositionally biased region" description="Basic and acidic residues" evidence="1">
    <location>
        <begin position="42"/>
        <end position="51"/>
    </location>
</feature>
<sequence>SLPCLKREPQPDDGQHLSPGLSRRRGRGEGRGLSSHRSCQGEADRSGRGPV</sequence>
<reference evidence="2" key="1">
    <citation type="submission" date="2018-05" db="EMBL/GenBank/DDBJ databases">
        <authorList>
            <person name="Lanie J.A."/>
            <person name="Ng W.-L."/>
            <person name="Kazmierczak K.M."/>
            <person name="Andrzejewski T.M."/>
            <person name="Davidsen T.M."/>
            <person name="Wayne K.J."/>
            <person name="Tettelin H."/>
            <person name="Glass J.I."/>
            <person name="Rusch D."/>
            <person name="Podicherti R."/>
            <person name="Tsui H.-C.T."/>
            <person name="Winkler M.E."/>
        </authorList>
    </citation>
    <scope>NUCLEOTIDE SEQUENCE</scope>
</reference>
<feature type="non-terminal residue" evidence="2">
    <location>
        <position position="1"/>
    </location>
</feature>
<dbReference type="EMBL" id="UINC01144426">
    <property type="protein sequence ID" value="SVD33924.1"/>
    <property type="molecule type" value="Genomic_DNA"/>
</dbReference>
<gene>
    <name evidence="2" type="ORF">METZ01_LOCUS386778</name>
</gene>
<accession>A0A382UI08</accession>